<dbReference type="GeneID" id="17250616"/>
<dbReference type="RefSeq" id="XP_005756896.1">
    <property type="nucleotide sequence ID" value="XM_005756839.1"/>
</dbReference>
<name>A0A0D3HZN2_EMIH1</name>
<sequence length="374" mass="39304">MRKCMRGRHSYTLACAVSICLASLFARARSPPPPCSLPAWPGEEVVSSWEHHGSRERCFCAYAALAAHAQPGTPRLRELEESCPRWADFVSLDGGHSATMVHASGAFAIALGSTSGNASERKYGYVPDWAADLGSGYGEDCDVSRDPRCEAVGAHVLSLPRRLYVADCCSRPDAARGDATVVAARRPGPQPGPSLADLIASDAASACGLLQDLVAGGLRQVRRLDAFGSCAAENEEPTAASGCLAQCFHVVPDVWYLHLHTTAGAKDIRAAQPYNAGLGPSFNASEASDPATAFGRYNACVCEPRAWAAAGRGRGSCPEARPSDAAYPAEAAHALCRNVAGASGVDPRLCHACRPPASTYLNPRPARSRGVFDV</sequence>
<dbReference type="Proteomes" id="UP000013827">
    <property type="component" value="Unassembled WGS sequence"/>
</dbReference>
<evidence type="ECO:0000313" key="3">
    <source>
        <dbReference type="Proteomes" id="UP000013827"/>
    </source>
</evidence>
<keyword evidence="1" id="KW-0732">Signal</keyword>
<dbReference type="EnsemblProtists" id="EOD04467">
    <property type="protein sequence ID" value="EOD04467"/>
    <property type="gene ID" value="EMIHUDRAFT_425491"/>
</dbReference>
<dbReference type="KEGG" id="ehx:EMIHUDRAFT_425491"/>
<keyword evidence="3" id="KW-1185">Reference proteome</keyword>
<dbReference type="AlphaFoldDB" id="A0A0D3HZN2"/>
<accession>A0A0D3HZN2</accession>
<feature type="signal peptide" evidence="1">
    <location>
        <begin position="1"/>
        <end position="28"/>
    </location>
</feature>
<feature type="chain" id="PRO_5044275319" evidence="1">
    <location>
        <begin position="29"/>
        <end position="374"/>
    </location>
</feature>
<reference evidence="2" key="2">
    <citation type="submission" date="2024-10" db="UniProtKB">
        <authorList>
            <consortium name="EnsemblProtists"/>
        </authorList>
    </citation>
    <scope>IDENTIFICATION</scope>
</reference>
<dbReference type="HOGENOM" id="CLU_740671_0_0_1"/>
<protein>
    <submittedName>
        <fullName evidence="2">Uncharacterized protein</fullName>
    </submittedName>
</protein>
<evidence type="ECO:0000313" key="2">
    <source>
        <dbReference type="EnsemblProtists" id="EOD04467"/>
    </source>
</evidence>
<organism evidence="2 3">
    <name type="scientific">Emiliania huxleyi (strain CCMP1516)</name>
    <dbReference type="NCBI Taxonomy" id="280463"/>
    <lineage>
        <taxon>Eukaryota</taxon>
        <taxon>Haptista</taxon>
        <taxon>Haptophyta</taxon>
        <taxon>Prymnesiophyceae</taxon>
        <taxon>Isochrysidales</taxon>
        <taxon>Noelaerhabdaceae</taxon>
        <taxon>Emiliania</taxon>
    </lineage>
</organism>
<dbReference type="PaxDb" id="2903-EOD04467"/>
<evidence type="ECO:0000256" key="1">
    <source>
        <dbReference type="SAM" id="SignalP"/>
    </source>
</evidence>
<reference evidence="3" key="1">
    <citation type="journal article" date="2013" name="Nature">
        <title>Pan genome of the phytoplankton Emiliania underpins its global distribution.</title>
        <authorList>
            <person name="Read B.A."/>
            <person name="Kegel J."/>
            <person name="Klute M.J."/>
            <person name="Kuo A."/>
            <person name="Lefebvre S.C."/>
            <person name="Maumus F."/>
            <person name="Mayer C."/>
            <person name="Miller J."/>
            <person name="Monier A."/>
            <person name="Salamov A."/>
            <person name="Young J."/>
            <person name="Aguilar M."/>
            <person name="Claverie J.M."/>
            <person name="Frickenhaus S."/>
            <person name="Gonzalez K."/>
            <person name="Herman E.K."/>
            <person name="Lin Y.C."/>
            <person name="Napier J."/>
            <person name="Ogata H."/>
            <person name="Sarno A.F."/>
            <person name="Shmutz J."/>
            <person name="Schroeder D."/>
            <person name="de Vargas C."/>
            <person name="Verret F."/>
            <person name="von Dassow P."/>
            <person name="Valentin K."/>
            <person name="Van de Peer Y."/>
            <person name="Wheeler G."/>
            <person name="Dacks J.B."/>
            <person name="Delwiche C.F."/>
            <person name="Dyhrman S.T."/>
            <person name="Glockner G."/>
            <person name="John U."/>
            <person name="Richards T."/>
            <person name="Worden A.Z."/>
            <person name="Zhang X."/>
            <person name="Grigoriev I.V."/>
            <person name="Allen A.E."/>
            <person name="Bidle K."/>
            <person name="Borodovsky M."/>
            <person name="Bowler C."/>
            <person name="Brownlee C."/>
            <person name="Cock J.M."/>
            <person name="Elias M."/>
            <person name="Gladyshev V.N."/>
            <person name="Groth M."/>
            <person name="Guda C."/>
            <person name="Hadaegh A."/>
            <person name="Iglesias-Rodriguez M.D."/>
            <person name="Jenkins J."/>
            <person name="Jones B.M."/>
            <person name="Lawson T."/>
            <person name="Leese F."/>
            <person name="Lindquist E."/>
            <person name="Lobanov A."/>
            <person name="Lomsadze A."/>
            <person name="Malik S.B."/>
            <person name="Marsh M.E."/>
            <person name="Mackinder L."/>
            <person name="Mock T."/>
            <person name="Mueller-Roeber B."/>
            <person name="Pagarete A."/>
            <person name="Parker M."/>
            <person name="Probert I."/>
            <person name="Quesneville H."/>
            <person name="Raines C."/>
            <person name="Rensing S.A."/>
            <person name="Riano-Pachon D.M."/>
            <person name="Richier S."/>
            <person name="Rokitta S."/>
            <person name="Shiraiwa Y."/>
            <person name="Soanes D.M."/>
            <person name="van der Giezen M."/>
            <person name="Wahlund T.M."/>
            <person name="Williams B."/>
            <person name="Wilson W."/>
            <person name="Wolfe G."/>
            <person name="Wurch L.L."/>
        </authorList>
    </citation>
    <scope>NUCLEOTIDE SEQUENCE</scope>
</reference>
<proteinExistence type="predicted"/>